<dbReference type="PANTHER" id="PTHR37693:SF1">
    <property type="entry name" value="INTEGRAL MEMBRANE PROTEIN"/>
    <property type="match status" value="1"/>
</dbReference>
<keyword evidence="2" id="KW-1003">Cell membrane</keyword>
<evidence type="ECO:0000256" key="5">
    <source>
        <dbReference type="ARBA" id="ARBA00023136"/>
    </source>
</evidence>
<evidence type="ECO:0000313" key="8">
    <source>
        <dbReference type="Proteomes" id="UP001589691"/>
    </source>
</evidence>
<reference evidence="7 8" key="1">
    <citation type="submission" date="2024-09" db="EMBL/GenBank/DDBJ databases">
        <authorList>
            <person name="Sun Q."/>
            <person name="Mori K."/>
        </authorList>
    </citation>
    <scope>NUCLEOTIDE SEQUENCE [LARGE SCALE GENOMIC DNA]</scope>
    <source>
        <strain evidence="7 8">TBRC 4576</strain>
    </source>
</reference>
<dbReference type="Pfam" id="PF03706">
    <property type="entry name" value="LPG_synthase_TM"/>
    <property type="match status" value="1"/>
</dbReference>
<keyword evidence="4 6" id="KW-1133">Transmembrane helix</keyword>
<dbReference type="EMBL" id="JBHLZY010000020">
    <property type="protein sequence ID" value="MFB9769708.1"/>
    <property type="molecule type" value="Genomic_DNA"/>
</dbReference>
<keyword evidence="6" id="KW-0808">Transferase</keyword>
<feature type="transmembrane region" description="Helical" evidence="6">
    <location>
        <begin position="124"/>
        <end position="147"/>
    </location>
</feature>
<comment type="similarity">
    <text evidence="6">Belongs to the LPG synthase family.</text>
</comment>
<evidence type="ECO:0000256" key="3">
    <source>
        <dbReference type="ARBA" id="ARBA00022692"/>
    </source>
</evidence>
<gene>
    <name evidence="6" type="primary">mprF</name>
    <name evidence="7" type="ORF">ACFFLI_07505</name>
</gene>
<name>A0ABV5WVH9_9LACO</name>
<evidence type="ECO:0000256" key="6">
    <source>
        <dbReference type="RuleBase" id="RU363042"/>
    </source>
</evidence>
<dbReference type="PANTHER" id="PTHR37693">
    <property type="entry name" value="PHOSPHATIDYLGLYCEROL LYSYLTRANSFERASE"/>
    <property type="match status" value="1"/>
</dbReference>
<comment type="caution">
    <text evidence="7">The sequence shown here is derived from an EMBL/GenBank/DDBJ whole genome shotgun (WGS) entry which is preliminary data.</text>
</comment>
<evidence type="ECO:0000256" key="2">
    <source>
        <dbReference type="ARBA" id="ARBA00022475"/>
    </source>
</evidence>
<feature type="transmembrane region" description="Helical" evidence="6">
    <location>
        <begin position="153"/>
        <end position="178"/>
    </location>
</feature>
<keyword evidence="5 6" id="KW-0472">Membrane</keyword>
<keyword evidence="8" id="KW-1185">Reference proteome</keyword>
<proteinExistence type="inferred from homology"/>
<evidence type="ECO:0000256" key="4">
    <source>
        <dbReference type="ARBA" id="ARBA00022989"/>
    </source>
</evidence>
<evidence type="ECO:0000256" key="1">
    <source>
        <dbReference type="ARBA" id="ARBA00004651"/>
    </source>
</evidence>
<protein>
    <recommendedName>
        <fullName evidence="6">Phosphatidylglycerol lysyltransferase</fullName>
        <ecNumber evidence="6">2.3.2.3</ecNumber>
    </recommendedName>
    <alternativeName>
        <fullName evidence="6">Lysylphosphatidylglycerol synthase</fullName>
    </alternativeName>
</protein>
<comment type="catalytic activity">
    <reaction evidence="6">
        <text>L-lysyl-tRNA(Lys) + a 1,2-diacyl-sn-glycero-3-phospho-(1'-sn-glycerol) = a 1,2-diacyl-sn-glycero-3-phospho-1'-(3'-O-L-lysyl)-sn-glycerol + tRNA(Lys)</text>
        <dbReference type="Rhea" id="RHEA:10668"/>
        <dbReference type="Rhea" id="RHEA-COMP:9696"/>
        <dbReference type="Rhea" id="RHEA-COMP:9697"/>
        <dbReference type="ChEBI" id="CHEBI:64716"/>
        <dbReference type="ChEBI" id="CHEBI:75792"/>
        <dbReference type="ChEBI" id="CHEBI:78442"/>
        <dbReference type="ChEBI" id="CHEBI:78529"/>
        <dbReference type="EC" id="2.3.2.3"/>
    </reaction>
</comment>
<feature type="transmembrane region" description="Helical" evidence="6">
    <location>
        <begin position="305"/>
        <end position="330"/>
    </location>
</feature>
<feature type="transmembrane region" description="Helical" evidence="6">
    <location>
        <begin position="41"/>
        <end position="62"/>
    </location>
</feature>
<keyword evidence="6" id="KW-0443">Lipid metabolism</keyword>
<feature type="transmembrane region" description="Helical" evidence="6">
    <location>
        <begin position="228"/>
        <end position="250"/>
    </location>
</feature>
<dbReference type="NCBIfam" id="TIGR00374">
    <property type="entry name" value="flippase-like domain"/>
    <property type="match status" value="1"/>
</dbReference>
<keyword evidence="6" id="KW-0046">Antibiotic resistance</keyword>
<sequence>MTRKNIWSLLAMVLVGIGISWYSLRNVKLSNLKNDILTLNWWWLLVALGCMALYFGLEALVVQKFVRHRYRKFSFKSALRVPLAEQLFNGITPFSSGGQPAQIFVMAQSGIDAGRASSVALMKFVVFQAMVVLNFLVAMIVGFQYLASKLSYLSLYVLFGFLIHFAVIVGLLLVMYWYQFTKRAVRIVLIPVGWFMKAERFERFQANINLKIDSFYEESLRMTKDWRMLVEVAVLTFLQLFFYYLIPYFIMRAMGYHGLSIIMVTSLNVLIFLVTSLFPIPGGAGGAEFGFTELFAKFIPSHSKLILAMLIWRILTYYLGLFLGMIAMAIRPEKAEEIPAAELPANAQGTKK</sequence>
<dbReference type="EC" id="2.3.2.3" evidence="6"/>
<accession>A0ABV5WVH9</accession>
<organism evidence="7 8">
    <name type="scientific">Lactiplantibacillus modestisalitolerans</name>
    <dbReference type="NCBI Taxonomy" id="1457219"/>
    <lineage>
        <taxon>Bacteria</taxon>
        <taxon>Bacillati</taxon>
        <taxon>Bacillota</taxon>
        <taxon>Bacilli</taxon>
        <taxon>Lactobacillales</taxon>
        <taxon>Lactobacillaceae</taxon>
        <taxon>Lactiplantibacillus</taxon>
    </lineage>
</organism>
<dbReference type="RefSeq" id="WP_137641436.1">
    <property type="nucleotide sequence ID" value="NZ_BJEA01000001.1"/>
</dbReference>
<dbReference type="Proteomes" id="UP001589691">
    <property type="component" value="Unassembled WGS sequence"/>
</dbReference>
<dbReference type="InterPro" id="IPR022791">
    <property type="entry name" value="L-PG_synthase/AglD"/>
</dbReference>
<keyword evidence="3 6" id="KW-0812">Transmembrane</keyword>
<comment type="function">
    <text evidence="6">Catalyzes the transfer of a lysyl group from L-lysyl-tRNA(Lys) to membrane-bound phosphatidylglycerol (PG), which produces lysylphosphatidylglycerol (LPG), a major component of the bacterial membrane with a positive net charge. LPG synthesis contributes to bacterial virulence as it is involved in the resistance mechanism against cationic antimicrobial peptides (CAMP) produces by the host's immune system (defensins, cathelicidins) and by the competing microorganisms.</text>
</comment>
<feature type="transmembrane region" description="Helical" evidence="6">
    <location>
        <begin position="256"/>
        <end position="278"/>
    </location>
</feature>
<evidence type="ECO:0000313" key="7">
    <source>
        <dbReference type="EMBL" id="MFB9769708.1"/>
    </source>
</evidence>
<comment type="subcellular location">
    <subcellularLocation>
        <location evidence="1 6">Cell membrane</location>
        <topology evidence="1 6">Multi-pass membrane protein</topology>
    </subcellularLocation>
</comment>